<gene>
    <name evidence="2" type="ORF">KJP28_10450</name>
</gene>
<evidence type="ECO:0000313" key="2">
    <source>
        <dbReference type="EMBL" id="MBV7379348.1"/>
    </source>
</evidence>
<proteinExistence type="predicted"/>
<reference evidence="2 3" key="1">
    <citation type="submission" date="2021-05" db="EMBL/GenBank/DDBJ databases">
        <title>Culturable bacteria isolated from Daya Bay.</title>
        <authorList>
            <person name="Zheng W."/>
            <person name="Yu S."/>
            <person name="Huang Y."/>
        </authorList>
    </citation>
    <scope>NUCLEOTIDE SEQUENCE [LARGE SCALE GENOMIC DNA]</scope>
    <source>
        <strain evidence="2 3">DP4N28-5</strain>
    </source>
</reference>
<name>A0ABS6T266_9RHOB</name>
<dbReference type="InterPro" id="IPR028992">
    <property type="entry name" value="Hedgehog/Intein_dom"/>
</dbReference>
<evidence type="ECO:0000259" key="1">
    <source>
        <dbReference type="Pfam" id="PF13403"/>
    </source>
</evidence>
<dbReference type="Pfam" id="PF13403">
    <property type="entry name" value="Hint_2"/>
    <property type="match status" value="1"/>
</dbReference>
<dbReference type="RefSeq" id="WP_218392485.1">
    <property type="nucleotide sequence ID" value="NZ_JAHUZE010000002.1"/>
</dbReference>
<comment type="caution">
    <text evidence="2">The sequence shown here is derived from an EMBL/GenBank/DDBJ whole genome shotgun (WGS) entry which is preliminary data.</text>
</comment>
<organism evidence="2 3">
    <name type="scientific">Maritimibacter dapengensis</name>
    <dbReference type="NCBI Taxonomy" id="2836868"/>
    <lineage>
        <taxon>Bacteria</taxon>
        <taxon>Pseudomonadati</taxon>
        <taxon>Pseudomonadota</taxon>
        <taxon>Alphaproteobacteria</taxon>
        <taxon>Rhodobacterales</taxon>
        <taxon>Roseobacteraceae</taxon>
        <taxon>Maritimibacter</taxon>
    </lineage>
</organism>
<accession>A0ABS6T266</accession>
<protein>
    <submittedName>
        <fullName evidence="2">Hint domain-containing protein</fullName>
    </submittedName>
</protein>
<evidence type="ECO:0000313" key="3">
    <source>
        <dbReference type="Proteomes" id="UP000756530"/>
    </source>
</evidence>
<dbReference type="Proteomes" id="UP000756530">
    <property type="component" value="Unassembled WGS sequence"/>
</dbReference>
<dbReference type="EMBL" id="JAHUZE010000002">
    <property type="protein sequence ID" value="MBV7379348.1"/>
    <property type="molecule type" value="Genomic_DNA"/>
</dbReference>
<feature type="domain" description="Hedgehog/Intein (Hint)" evidence="1">
    <location>
        <begin position="37"/>
        <end position="182"/>
    </location>
</feature>
<keyword evidence="3" id="KW-1185">Reference proteome</keyword>
<sequence>MLHFRSPAVDRDLDPGLGLETTENGSSLLTTFSLTGLAPSAVVDTAQGSKLAKDLEAGMQVLTRDNGHATIRWVGESMSIYRNDDVNAPDHMRGPVRVKAGAWGTDPEAGNLVLNAGHRLLVRNPKNDLYFGTDEVIASVGDLTHLSGIDYVLRSVMRFKHVLLDTHELIRANGIWMESFSPEMWAIRVGFPSEWEEITECVPRLRYESGEANYIAPRMSLNTGEARLIDAV</sequence>